<gene>
    <name evidence="6" type="ORF">QSP1433_LOCUS2139</name>
</gene>
<evidence type="ECO:0000256" key="3">
    <source>
        <dbReference type="PROSITE-ProRule" id="PRU00176"/>
    </source>
</evidence>
<dbReference type="PANTHER" id="PTHR48025:SF1">
    <property type="entry name" value="RRM DOMAIN-CONTAINING PROTEIN"/>
    <property type="match status" value="1"/>
</dbReference>
<keyword evidence="1" id="KW-0677">Repeat</keyword>
<dbReference type="GO" id="GO:0005737">
    <property type="term" value="C:cytoplasm"/>
    <property type="evidence" value="ECO:0007669"/>
    <property type="project" value="UniProtKB-ARBA"/>
</dbReference>
<evidence type="ECO:0000256" key="4">
    <source>
        <dbReference type="SAM" id="MobiDB-lite"/>
    </source>
</evidence>
<feature type="domain" description="RRM" evidence="5">
    <location>
        <begin position="464"/>
        <end position="542"/>
    </location>
</feature>
<dbReference type="GO" id="GO:0003729">
    <property type="term" value="F:mRNA binding"/>
    <property type="evidence" value="ECO:0007669"/>
    <property type="project" value="TreeGrafter"/>
</dbReference>
<dbReference type="PANTHER" id="PTHR48025">
    <property type="entry name" value="OS02G0815200 PROTEIN"/>
    <property type="match status" value="1"/>
</dbReference>
<dbReference type="AlphaFoldDB" id="A0A7S2RD00"/>
<dbReference type="InterPro" id="IPR035979">
    <property type="entry name" value="RBD_domain_sf"/>
</dbReference>
<dbReference type="EMBL" id="HBHK01003525">
    <property type="protein sequence ID" value="CAD9667581.1"/>
    <property type="molecule type" value="Transcribed_RNA"/>
</dbReference>
<dbReference type="GO" id="GO:0010629">
    <property type="term" value="P:negative regulation of gene expression"/>
    <property type="evidence" value="ECO:0007669"/>
    <property type="project" value="UniProtKB-ARBA"/>
</dbReference>
<dbReference type="PROSITE" id="PS50102">
    <property type="entry name" value="RRM"/>
    <property type="match status" value="2"/>
</dbReference>
<evidence type="ECO:0000313" key="6">
    <source>
        <dbReference type="EMBL" id="CAD9667581.1"/>
    </source>
</evidence>
<sequence>MVAARSTRVVVSGLDDSATESGLKKMFQGFGDLKHLDIENDLQNSCSRQAYITFDNRDIAERAIEGLSDKAQGLGKALQFEIVQDGPEETGFGSSLNGTNTWGVSSVDTFETKEGGANALDQVSDDFGVLKLIDDDHLQSPAASTALSSCNVSESSDWNKDEFGDGSPIGFGRTFAASTDEGSFAISGPGIDKKSRRWTVNIPSLSQFSDHDSCSGTDYSAFNLELPPLGDPNLSGSLFSNNSESDSGSSCGEVDEQQKQLDEMKREEERLTQQLERIREKKMIVQEGKKLSSGSSSSSGSTPPASPPFHPSSIHTVSPSLSSTSVAFEDSAAGMARQRAATYSYESWTKNAKEMSSMNEHAANFVPSSMYNDPLGGGFHQHHENYAVPSPGVPLHHPQQAALGYNNSYYPTYPVHTTPPNSMYSYYQQQQMVPPHHRYNSYASQMHYQPQQPTSKQTTGPLGANLFVFNFPRVYANSDLENAFAPFGNVLSATVFIDKLTQRSKCFGFVSYDSPESARKAIEQMNGAQLGGKTIKVQLKREARNEGGSQDMFQ</sequence>
<protein>
    <recommendedName>
        <fullName evidence="5">RRM domain-containing protein</fullName>
    </recommendedName>
</protein>
<dbReference type="Gene3D" id="3.30.70.330">
    <property type="match status" value="2"/>
</dbReference>
<dbReference type="InterPro" id="IPR050502">
    <property type="entry name" value="Euk_RNA-bind_prot"/>
</dbReference>
<dbReference type="InterPro" id="IPR000504">
    <property type="entry name" value="RRM_dom"/>
</dbReference>
<dbReference type="InterPro" id="IPR012677">
    <property type="entry name" value="Nucleotide-bd_a/b_plait_sf"/>
</dbReference>
<dbReference type="Pfam" id="PF00076">
    <property type="entry name" value="RRM_1"/>
    <property type="match status" value="2"/>
</dbReference>
<dbReference type="SUPFAM" id="SSF54928">
    <property type="entry name" value="RNA-binding domain, RBD"/>
    <property type="match status" value="2"/>
</dbReference>
<dbReference type="CDD" id="cd00590">
    <property type="entry name" value="RRM_SF"/>
    <property type="match status" value="1"/>
</dbReference>
<keyword evidence="2 3" id="KW-0694">RNA-binding</keyword>
<dbReference type="SMART" id="SM00360">
    <property type="entry name" value="RRM"/>
    <property type="match status" value="2"/>
</dbReference>
<feature type="region of interest" description="Disordered" evidence="4">
    <location>
        <begin position="233"/>
        <end position="319"/>
    </location>
</feature>
<dbReference type="CDD" id="cd12362">
    <property type="entry name" value="RRM3_CELF1-6"/>
    <property type="match status" value="1"/>
</dbReference>
<reference evidence="6" key="1">
    <citation type="submission" date="2021-01" db="EMBL/GenBank/DDBJ databases">
        <authorList>
            <person name="Corre E."/>
            <person name="Pelletier E."/>
            <person name="Niang G."/>
            <person name="Scheremetjew M."/>
            <person name="Finn R."/>
            <person name="Kale V."/>
            <person name="Holt S."/>
            <person name="Cochrane G."/>
            <person name="Meng A."/>
            <person name="Brown T."/>
            <person name="Cohen L."/>
        </authorList>
    </citation>
    <scope>NUCLEOTIDE SEQUENCE</scope>
    <source>
        <strain evidence="6">NY070348D</strain>
    </source>
</reference>
<organism evidence="6">
    <name type="scientific">Mucochytrium quahogii</name>
    <dbReference type="NCBI Taxonomy" id="96639"/>
    <lineage>
        <taxon>Eukaryota</taxon>
        <taxon>Sar</taxon>
        <taxon>Stramenopiles</taxon>
        <taxon>Bigyra</taxon>
        <taxon>Labyrinthulomycetes</taxon>
        <taxon>Thraustochytrida</taxon>
        <taxon>Thraustochytriidae</taxon>
        <taxon>Mucochytrium</taxon>
    </lineage>
</organism>
<evidence type="ECO:0000256" key="2">
    <source>
        <dbReference type="ARBA" id="ARBA00022884"/>
    </source>
</evidence>
<evidence type="ECO:0000256" key="1">
    <source>
        <dbReference type="ARBA" id="ARBA00022737"/>
    </source>
</evidence>
<feature type="compositionally biased region" description="Low complexity" evidence="4">
    <location>
        <begin position="233"/>
        <end position="250"/>
    </location>
</feature>
<feature type="domain" description="RRM" evidence="5">
    <location>
        <begin position="7"/>
        <end position="85"/>
    </location>
</feature>
<feature type="compositionally biased region" description="Basic and acidic residues" evidence="4">
    <location>
        <begin position="256"/>
        <end position="290"/>
    </location>
</feature>
<evidence type="ECO:0000259" key="5">
    <source>
        <dbReference type="PROSITE" id="PS50102"/>
    </source>
</evidence>
<dbReference type="FunFam" id="3.30.70.330:FF:000383">
    <property type="entry name" value="Sex lethal, isoform D"/>
    <property type="match status" value="1"/>
</dbReference>
<dbReference type="GO" id="GO:0009967">
    <property type="term" value="P:positive regulation of signal transduction"/>
    <property type="evidence" value="ECO:0007669"/>
    <property type="project" value="UniProtKB-ARBA"/>
</dbReference>
<name>A0A7S2RD00_9STRA</name>
<proteinExistence type="predicted"/>
<feature type="compositionally biased region" description="Low complexity" evidence="4">
    <location>
        <begin position="292"/>
        <end position="303"/>
    </location>
</feature>
<accession>A0A7S2RD00</accession>